<proteinExistence type="predicted"/>
<accession>A0A9E7IHG5</accession>
<reference evidence="1" key="1">
    <citation type="submission" date="2022-05" db="EMBL/GenBank/DDBJ databases">
        <title>The Musa troglodytarum L. genome provides insights into the mechanism of non-climacteric behaviour and enrichment of carotenoids.</title>
        <authorList>
            <person name="Wang J."/>
        </authorList>
    </citation>
    <scope>NUCLEOTIDE SEQUENCE</scope>
    <source>
        <tissue evidence="1">Leaf</tissue>
    </source>
</reference>
<name>A0A9E7IHG5_9LILI</name>
<sequence length="31" mass="3605">MDVSVLYCVKCMVLDLSCVQVYVLQFSYENL</sequence>
<protein>
    <submittedName>
        <fullName evidence="1">Uncharacterized protein</fullName>
    </submittedName>
</protein>
<dbReference type="Proteomes" id="UP001055439">
    <property type="component" value="Chromosome 9"/>
</dbReference>
<organism evidence="1 2">
    <name type="scientific">Musa troglodytarum</name>
    <name type="common">fe'i banana</name>
    <dbReference type="NCBI Taxonomy" id="320322"/>
    <lineage>
        <taxon>Eukaryota</taxon>
        <taxon>Viridiplantae</taxon>
        <taxon>Streptophyta</taxon>
        <taxon>Embryophyta</taxon>
        <taxon>Tracheophyta</taxon>
        <taxon>Spermatophyta</taxon>
        <taxon>Magnoliopsida</taxon>
        <taxon>Liliopsida</taxon>
        <taxon>Zingiberales</taxon>
        <taxon>Musaceae</taxon>
        <taxon>Musa</taxon>
    </lineage>
</organism>
<dbReference type="AlphaFoldDB" id="A0A9E7IHG5"/>
<gene>
    <name evidence="1" type="ORF">MUK42_24176</name>
</gene>
<dbReference type="EMBL" id="CP097511">
    <property type="protein sequence ID" value="URE46848.1"/>
    <property type="molecule type" value="Genomic_DNA"/>
</dbReference>
<keyword evidence="2" id="KW-1185">Reference proteome</keyword>
<evidence type="ECO:0000313" key="2">
    <source>
        <dbReference type="Proteomes" id="UP001055439"/>
    </source>
</evidence>
<evidence type="ECO:0000313" key="1">
    <source>
        <dbReference type="EMBL" id="URE46848.1"/>
    </source>
</evidence>